<proteinExistence type="inferred from homology"/>
<comment type="similarity">
    <text evidence="1">Belongs to the sigma-70 factor family. ECF subfamily.</text>
</comment>
<gene>
    <name evidence="7" type="ORF">D1224_07910</name>
</gene>
<dbReference type="InterPro" id="IPR036388">
    <property type="entry name" value="WH-like_DNA-bd_sf"/>
</dbReference>
<evidence type="ECO:0000313" key="7">
    <source>
        <dbReference type="EMBL" id="RIJ24751.1"/>
    </source>
</evidence>
<dbReference type="GO" id="GO:0003677">
    <property type="term" value="F:DNA binding"/>
    <property type="evidence" value="ECO:0007669"/>
    <property type="project" value="InterPro"/>
</dbReference>
<evidence type="ECO:0000259" key="5">
    <source>
        <dbReference type="Pfam" id="PF04542"/>
    </source>
</evidence>
<dbReference type="Pfam" id="PF04542">
    <property type="entry name" value="Sigma70_r2"/>
    <property type="match status" value="1"/>
</dbReference>
<keyword evidence="8" id="KW-1185">Reference proteome</keyword>
<keyword evidence="3" id="KW-0731">Sigma factor</keyword>
<keyword evidence="4" id="KW-0804">Transcription</keyword>
<dbReference type="InterPro" id="IPR039425">
    <property type="entry name" value="RNA_pol_sigma-70-like"/>
</dbReference>
<dbReference type="GO" id="GO:0006352">
    <property type="term" value="P:DNA-templated transcription initiation"/>
    <property type="evidence" value="ECO:0007669"/>
    <property type="project" value="InterPro"/>
</dbReference>
<evidence type="ECO:0000256" key="1">
    <source>
        <dbReference type="ARBA" id="ARBA00010641"/>
    </source>
</evidence>
<dbReference type="SUPFAM" id="SSF88659">
    <property type="entry name" value="Sigma3 and sigma4 domains of RNA polymerase sigma factors"/>
    <property type="match status" value="1"/>
</dbReference>
<dbReference type="Gene3D" id="1.10.10.10">
    <property type="entry name" value="Winged helix-like DNA-binding domain superfamily/Winged helix DNA-binding domain"/>
    <property type="match status" value="1"/>
</dbReference>
<name>A0A399R1W1_9PROT</name>
<feature type="domain" description="RNA polymerase sigma factor 70 region 4 type 2" evidence="6">
    <location>
        <begin position="187"/>
        <end position="239"/>
    </location>
</feature>
<reference evidence="7 8" key="1">
    <citation type="submission" date="2018-08" db="EMBL/GenBank/DDBJ databases">
        <title>Henriciella mobilis sp. nov., isolated from seawater.</title>
        <authorList>
            <person name="Cheng H."/>
            <person name="Wu Y.-H."/>
            <person name="Xu X.-W."/>
            <person name="Guo L.-L."/>
        </authorList>
    </citation>
    <scope>NUCLEOTIDE SEQUENCE [LARGE SCALE GENOMIC DNA]</scope>
    <source>
        <strain evidence="7 8">CCUG66934</strain>
    </source>
</reference>
<dbReference type="AlphaFoldDB" id="A0A399R1W1"/>
<dbReference type="NCBIfam" id="TIGR02937">
    <property type="entry name" value="sigma70-ECF"/>
    <property type="match status" value="1"/>
</dbReference>
<accession>A0A399R1W1</accession>
<organism evidence="7 8">
    <name type="scientific">Henriciella barbarensis</name>
    <dbReference type="NCBI Taxonomy" id="86342"/>
    <lineage>
        <taxon>Bacteria</taxon>
        <taxon>Pseudomonadati</taxon>
        <taxon>Pseudomonadota</taxon>
        <taxon>Alphaproteobacteria</taxon>
        <taxon>Hyphomonadales</taxon>
        <taxon>Hyphomonadaceae</taxon>
        <taxon>Henriciella</taxon>
    </lineage>
</organism>
<dbReference type="InterPro" id="IPR013324">
    <property type="entry name" value="RNA_pol_sigma_r3/r4-like"/>
</dbReference>
<dbReference type="PANTHER" id="PTHR43133">
    <property type="entry name" value="RNA POLYMERASE ECF-TYPE SIGMA FACTO"/>
    <property type="match status" value="1"/>
</dbReference>
<dbReference type="InterPro" id="IPR013325">
    <property type="entry name" value="RNA_pol_sigma_r2"/>
</dbReference>
<dbReference type="PANTHER" id="PTHR43133:SF25">
    <property type="entry name" value="RNA POLYMERASE SIGMA FACTOR RFAY-RELATED"/>
    <property type="match status" value="1"/>
</dbReference>
<comment type="caution">
    <text evidence="7">The sequence shown here is derived from an EMBL/GenBank/DDBJ whole genome shotgun (WGS) entry which is preliminary data.</text>
</comment>
<dbReference type="Gene3D" id="1.10.1740.10">
    <property type="match status" value="1"/>
</dbReference>
<evidence type="ECO:0000256" key="3">
    <source>
        <dbReference type="ARBA" id="ARBA00023082"/>
    </source>
</evidence>
<evidence type="ECO:0000313" key="8">
    <source>
        <dbReference type="Proteomes" id="UP000265431"/>
    </source>
</evidence>
<dbReference type="CDD" id="cd06171">
    <property type="entry name" value="Sigma70_r4"/>
    <property type="match status" value="1"/>
</dbReference>
<dbReference type="InterPro" id="IPR014284">
    <property type="entry name" value="RNA_pol_sigma-70_dom"/>
</dbReference>
<dbReference type="EMBL" id="QWGB01000005">
    <property type="protein sequence ID" value="RIJ24751.1"/>
    <property type="molecule type" value="Genomic_DNA"/>
</dbReference>
<dbReference type="GO" id="GO:0016987">
    <property type="term" value="F:sigma factor activity"/>
    <property type="evidence" value="ECO:0007669"/>
    <property type="project" value="UniProtKB-KW"/>
</dbReference>
<dbReference type="SUPFAM" id="SSF88946">
    <property type="entry name" value="Sigma2 domain of RNA polymerase sigma factors"/>
    <property type="match status" value="1"/>
</dbReference>
<dbReference type="OrthoDB" id="9803470at2"/>
<keyword evidence="2" id="KW-0805">Transcription regulation</keyword>
<dbReference type="InterPro" id="IPR007627">
    <property type="entry name" value="RNA_pol_sigma70_r2"/>
</dbReference>
<feature type="domain" description="RNA polymerase sigma-70 region 2" evidence="5">
    <location>
        <begin position="97"/>
        <end position="162"/>
    </location>
</feature>
<evidence type="ECO:0000256" key="4">
    <source>
        <dbReference type="ARBA" id="ARBA00023163"/>
    </source>
</evidence>
<dbReference type="Pfam" id="PF08281">
    <property type="entry name" value="Sigma70_r4_2"/>
    <property type="match status" value="1"/>
</dbReference>
<evidence type="ECO:0000256" key="2">
    <source>
        <dbReference type="ARBA" id="ARBA00023015"/>
    </source>
</evidence>
<dbReference type="Proteomes" id="UP000265431">
    <property type="component" value="Unassembled WGS sequence"/>
</dbReference>
<sequence length="247" mass="27730">MSAPASARRRMASGLALFGPIVASILALRPRRRGEVMERFSAGTARPQLNLLPIWRDYPFRTSQTKAQMTRDTGRIFDELLLVSARSGDRRAGERLAARWQPRLLRTARRLLRDEDEAVEAVQNAWTAICRGWFTLHDPAKFPAWAFTILHRKCADRIRGNQTDRARHADLRPDSGGETKGAVEDRLAIRQAIDGLSHDHRAAAVLFFGEEMTLREVAEITGVPVGTAKSRIFHARRQMKAALEGDA</sequence>
<evidence type="ECO:0000259" key="6">
    <source>
        <dbReference type="Pfam" id="PF08281"/>
    </source>
</evidence>
<dbReference type="InterPro" id="IPR013249">
    <property type="entry name" value="RNA_pol_sigma70_r4_t2"/>
</dbReference>
<protein>
    <submittedName>
        <fullName evidence="7">Sigma-70 family RNA polymerase sigma factor</fullName>
    </submittedName>
</protein>